<proteinExistence type="predicted"/>
<organism evidence="1 2">
    <name type="scientific">Vigna angularis var. angularis</name>
    <dbReference type="NCBI Taxonomy" id="157739"/>
    <lineage>
        <taxon>Eukaryota</taxon>
        <taxon>Viridiplantae</taxon>
        <taxon>Streptophyta</taxon>
        <taxon>Embryophyta</taxon>
        <taxon>Tracheophyta</taxon>
        <taxon>Spermatophyta</taxon>
        <taxon>Magnoliopsida</taxon>
        <taxon>eudicotyledons</taxon>
        <taxon>Gunneridae</taxon>
        <taxon>Pentapetalae</taxon>
        <taxon>rosids</taxon>
        <taxon>fabids</taxon>
        <taxon>Fabales</taxon>
        <taxon>Fabaceae</taxon>
        <taxon>Papilionoideae</taxon>
        <taxon>50 kb inversion clade</taxon>
        <taxon>NPAAA clade</taxon>
        <taxon>indigoferoid/millettioid clade</taxon>
        <taxon>Phaseoleae</taxon>
        <taxon>Vigna</taxon>
    </lineage>
</organism>
<accession>A0A0S3RIY9</accession>
<keyword evidence="2" id="KW-1185">Reference proteome</keyword>
<dbReference type="EMBL" id="AP015036">
    <property type="protein sequence ID" value="BAT80579.1"/>
    <property type="molecule type" value="Genomic_DNA"/>
</dbReference>
<name>A0A0S3RIY9_PHAAN</name>
<dbReference type="AlphaFoldDB" id="A0A0S3RIY9"/>
<gene>
    <name evidence="1" type="primary">Vigan.03G017000</name>
    <name evidence="1" type="ORF">VIGAN_03017000</name>
</gene>
<protein>
    <submittedName>
        <fullName evidence="1">Uncharacterized protein</fullName>
    </submittedName>
</protein>
<sequence length="93" mass="10861">MVVAILGFKVSRLRCEDGEGLSRFGLCGSRLGFVIHGVWWLLAGFCLQVRSPSLLARVRILRGWGFVVVLRLCYQNRQKWIIYYENRQIQFKI</sequence>
<evidence type="ECO:0000313" key="2">
    <source>
        <dbReference type="Proteomes" id="UP000291084"/>
    </source>
</evidence>
<dbReference type="Proteomes" id="UP000291084">
    <property type="component" value="Chromosome 3"/>
</dbReference>
<evidence type="ECO:0000313" key="1">
    <source>
        <dbReference type="EMBL" id="BAT80579.1"/>
    </source>
</evidence>
<reference evidence="1 2" key="1">
    <citation type="journal article" date="2015" name="Sci. Rep.">
        <title>The power of single molecule real-time sequencing technology in the de novo assembly of a eukaryotic genome.</title>
        <authorList>
            <person name="Sakai H."/>
            <person name="Naito K."/>
            <person name="Ogiso-Tanaka E."/>
            <person name="Takahashi Y."/>
            <person name="Iseki K."/>
            <person name="Muto C."/>
            <person name="Satou K."/>
            <person name="Teruya K."/>
            <person name="Shiroma A."/>
            <person name="Shimoji M."/>
            <person name="Hirano T."/>
            <person name="Itoh T."/>
            <person name="Kaga A."/>
            <person name="Tomooka N."/>
        </authorList>
    </citation>
    <scope>NUCLEOTIDE SEQUENCE [LARGE SCALE GENOMIC DNA]</scope>
    <source>
        <strain evidence="2">cv. Shumari</strain>
    </source>
</reference>